<name>A0A179HZL1_PURLI</name>
<protein>
    <submittedName>
        <fullName evidence="1">Uncharacterized protein</fullName>
    </submittedName>
</protein>
<dbReference type="EMBL" id="LSBI01000001">
    <property type="protein sequence ID" value="OAQ95332.1"/>
    <property type="molecule type" value="Genomic_DNA"/>
</dbReference>
<dbReference type="Proteomes" id="UP000078340">
    <property type="component" value="Unassembled WGS sequence"/>
</dbReference>
<evidence type="ECO:0000313" key="1">
    <source>
        <dbReference type="EMBL" id="OAQ95332.1"/>
    </source>
</evidence>
<dbReference type="AlphaFoldDB" id="A0A179HZL1"/>
<evidence type="ECO:0000313" key="2">
    <source>
        <dbReference type="Proteomes" id="UP000078340"/>
    </source>
</evidence>
<organism evidence="1 2">
    <name type="scientific">Purpureocillium lilacinum</name>
    <name type="common">Paecilomyces lilacinus</name>
    <dbReference type="NCBI Taxonomy" id="33203"/>
    <lineage>
        <taxon>Eukaryota</taxon>
        <taxon>Fungi</taxon>
        <taxon>Dikarya</taxon>
        <taxon>Ascomycota</taxon>
        <taxon>Pezizomycotina</taxon>
        <taxon>Sordariomycetes</taxon>
        <taxon>Hypocreomycetidae</taxon>
        <taxon>Hypocreales</taxon>
        <taxon>Ophiocordycipitaceae</taxon>
        <taxon>Purpureocillium</taxon>
    </lineage>
</organism>
<proteinExistence type="predicted"/>
<sequence>MPTSLTSPVGCSLEVSLRLSRLAPGLAALGSSLDCSTVIQQLGCRSVRFCRRHVDSSCV</sequence>
<accession>A0A179HZL1</accession>
<reference evidence="1 2" key="1">
    <citation type="submission" date="2016-02" db="EMBL/GenBank/DDBJ databases">
        <title>Biosynthesis of antibiotic leucinostatins and their inhibition on Phytophthora in bio-control Purpureocillium lilacinum.</title>
        <authorList>
            <person name="Wang G."/>
            <person name="Liu Z."/>
            <person name="Lin R."/>
            <person name="Li E."/>
            <person name="Mao Z."/>
            <person name="Ling J."/>
            <person name="Yin W."/>
            <person name="Xie B."/>
        </authorList>
    </citation>
    <scope>NUCLEOTIDE SEQUENCE [LARGE SCALE GENOMIC DNA]</scope>
    <source>
        <strain evidence="1">PLFJ-1</strain>
    </source>
</reference>
<comment type="caution">
    <text evidence="1">The sequence shown here is derived from an EMBL/GenBank/DDBJ whole genome shotgun (WGS) entry which is preliminary data.</text>
</comment>
<gene>
    <name evidence="1" type="ORF">VFPFJ_01442</name>
</gene>